<dbReference type="Pfam" id="PF13487">
    <property type="entry name" value="HD_5"/>
    <property type="match status" value="1"/>
</dbReference>
<feature type="domain" description="HD-GYP" evidence="1">
    <location>
        <begin position="114"/>
        <end position="309"/>
    </location>
</feature>
<sequence>MDLVKKRLSPSSFLNETACADLFDPKGNLLLKKGLFINESIRKRIKNHEVYVLQNHNSLIHRTKNIKKIPKDGYVNLVGSLWSIYHEARMIEAEQIEKTVEFVEEILNKFSVQDIHMDFYSGRLNYSLFKKNDYELFKHVINVALLSALIGTRLGYEEKELRDLTLGAFLHDLGKLRIPRAILNKPAGLTEEEFAIMKRHPLIGEGLLINTPLLPGVVAIIKEHHERWNGLGYPYGLKGNDIHRNAQIVAVADVFEALTADRPYRKGLPPYHALEMIIAESGKDFNPKVVQALKESLTLYPENTRISLNTGEVGVVIAVPIQKPIRPLIHLLFDREGRCLHQDTYVNLMQDSTRFIERVEFEE</sequence>
<organism evidence="2 3">
    <name type="scientific">Desulfitobacterium metallireducens DSM 15288</name>
    <dbReference type="NCBI Taxonomy" id="871968"/>
    <lineage>
        <taxon>Bacteria</taxon>
        <taxon>Bacillati</taxon>
        <taxon>Bacillota</taxon>
        <taxon>Clostridia</taxon>
        <taxon>Eubacteriales</taxon>
        <taxon>Desulfitobacteriaceae</taxon>
        <taxon>Desulfitobacterium</taxon>
    </lineage>
</organism>
<dbReference type="SMART" id="SM00471">
    <property type="entry name" value="HDc"/>
    <property type="match status" value="1"/>
</dbReference>
<dbReference type="Gene3D" id="1.10.3210.10">
    <property type="entry name" value="Hypothetical protein af1432"/>
    <property type="match status" value="1"/>
</dbReference>
<dbReference type="SUPFAM" id="SSF109604">
    <property type="entry name" value="HD-domain/PDEase-like"/>
    <property type="match status" value="1"/>
</dbReference>
<dbReference type="InterPro" id="IPR003607">
    <property type="entry name" value="HD/PDEase_dom"/>
</dbReference>
<dbReference type="HOGENOM" id="CLU_000445_92_1_9"/>
<evidence type="ECO:0000313" key="2">
    <source>
        <dbReference type="EMBL" id="AHF07964.1"/>
    </source>
</evidence>
<dbReference type="InterPro" id="IPR037522">
    <property type="entry name" value="HD_GYP_dom"/>
</dbReference>
<accession>W0EFI6</accession>
<dbReference type="OrthoDB" id="9798833at2"/>
<dbReference type="PROSITE" id="PS51832">
    <property type="entry name" value="HD_GYP"/>
    <property type="match status" value="1"/>
</dbReference>
<gene>
    <name evidence="2" type="ORF">DESME_13690</name>
</gene>
<keyword evidence="3" id="KW-1185">Reference proteome</keyword>
<proteinExistence type="predicted"/>
<protein>
    <submittedName>
        <fullName evidence="2">C-di-GMP phosphodiesterase</fullName>
    </submittedName>
</protein>
<dbReference type="Proteomes" id="UP000010847">
    <property type="component" value="Chromosome"/>
</dbReference>
<dbReference type="STRING" id="871968.DESME_13690"/>
<dbReference type="KEGG" id="dmt:DESME_13690"/>
<dbReference type="PANTHER" id="PTHR43155">
    <property type="entry name" value="CYCLIC DI-GMP PHOSPHODIESTERASE PA4108-RELATED"/>
    <property type="match status" value="1"/>
</dbReference>
<evidence type="ECO:0000313" key="3">
    <source>
        <dbReference type="Proteomes" id="UP000010847"/>
    </source>
</evidence>
<dbReference type="EMBL" id="CP007032">
    <property type="protein sequence ID" value="AHF07964.1"/>
    <property type="molecule type" value="Genomic_DNA"/>
</dbReference>
<dbReference type="CDD" id="cd00077">
    <property type="entry name" value="HDc"/>
    <property type="match status" value="1"/>
</dbReference>
<dbReference type="RefSeq" id="WP_006715782.1">
    <property type="nucleotide sequence ID" value="NZ_CP007032.1"/>
</dbReference>
<name>W0EFI6_9FIRM</name>
<dbReference type="PANTHER" id="PTHR43155:SF2">
    <property type="entry name" value="CYCLIC DI-GMP PHOSPHODIESTERASE PA4108"/>
    <property type="match status" value="1"/>
</dbReference>
<evidence type="ECO:0000259" key="1">
    <source>
        <dbReference type="PROSITE" id="PS51832"/>
    </source>
</evidence>
<reference evidence="2 3" key="1">
    <citation type="submission" date="2013-12" db="EMBL/GenBank/DDBJ databases">
        <authorList>
            <consortium name="DOE Joint Genome Institute"/>
            <person name="Smidt H."/>
            <person name="Huntemann M."/>
            <person name="Han J."/>
            <person name="Chen A."/>
            <person name="Kyrpides N."/>
            <person name="Mavromatis K."/>
            <person name="Markowitz V."/>
            <person name="Palaniappan K."/>
            <person name="Ivanova N."/>
            <person name="Schaumberg A."/>
            <person name="Pati A."/>
            <person name="Liolios K."/>
            <person name="Nordberg H.P."/>
            <person name="Cantor M.N."/>
            <person name="Hua S.X."/>
            <person name="Woyke T."/>
        </authorList>
    </citation>
    <scope>NUCLEOTIDE SEQUENCE [LARGE SCALE GENOMIC DNA]</scope>
    <source>
        <strain evidence="3">DSM 15288</strain>
    </source>
</reference>
<dbReference type="eggNOG" id="COG2206">
    <property type="taxonomic scope" value="Bacteria"/>
</dbReference>
<dbReference type="AlphaFoldDB" id="W0EFI6"/>